<dbReference type="Proteomes" id="UP000224915">
    <property type="component" value="Unassembled WGS sequence"/>
</dbReference>
<feature type="transmembrane region" description="Helical" evidence="1">
    <location>
        <begin position="46"/>
        <end position="72"/>
    </location>
</feature>
<feature type="transmembrane region" description="Helical" evidence="1">
    <location>
        <begin position="134"/>
        <end position="153"/>
    </location>
</feature>
<keyword evidence="3" id="KW-1185">Reference proteome</keyword>
<evidence type="ECO:0000313" key="2">
    <source>
        <dbReference type="EMBL" id="PFG20263.1"/>
    </source>
</evidence>
<proteinExistence type="predicted"/>
<dbReference type="OrthoDB" id="244933at2"/>
<dbReference type="AlphaFoldDB" id="A0A2A9D0U4"/>
<protein>
    <recommendedName>
        <fullName evidence="4">YrhK-like protein</fullName>
    </recommendedName>
</protein>
<keyword evidence="1" id="KW-0472">Membrane</keyword>
<keyword evidence="1" id="KW-0812">Transmembrane</keyword>
<accession>A0A2A9D0U4</accession>
<gene>
    <name evidence="2" type="ORF">ATL40_1860</name>
</gene>
<organism evidence="2 3">
    <name type="scientific">Serinibacter salmoneus</name>
    <dbReference type="NCBI Taxonomy" id="556530"/>
    <lineage>
        <taxon>Bacteria</taxon>
        <taxon>Bacillati</taxon>
        <taxon>Actinomycetota</taxon>
        <taxon>Actinomycetes</taxon>
        <taxon>Micrococcales</taxon>
        <taxon>Beutenbergiaceae</taxon>
        <taxon>Serinibacter</taxon>
    </lineage>
</organism>
<evidence type="ECO:0000256" key="1">
    <source>
        <dbReference type="SAM" id="Phobius"/>
    </source>
</evidence>
<dbReference type="RefSeq" id="WP_098469273.1">
    <property type="nucleotide sequence ID" value="NZ_PDJD01000001.1"/>
</dbReference>
<comment type="caution">
    <text evidence="2">The sequence shown here is derived from an EMBL/GenBank/DDBJ whole genome shotgun (WGS) entry which is preliminary data.</text>
</comment>
<feature type="transmembrane region" description="Helical" evidence="1">
    <location>
        <begin position="193"/>
        <end position="215"/>
    </location>
</feature>
<keyword evidence="1" id="KW-1133">Transmembrane helix</keyword>
<feature type="transmembrane region" description="Helical" evidence="1">
    <location>
        <begin position="92"/>
        <end position="114"/>
    </location>
</feature>
<dbReference type="EMBL" id="PDJD01000001">
    <property type="protein sequence ID" value="PFG20263.1"/>
    <property type="molecule type" value="Genomic_DNA"/>
</dbReference>
<name>A0A2A9D0U4_9MICO</name>
<reference evidence="2 3" key="1">
    <citation type="submission" date="2017-10" db="EMBL/GenBank/DDBJ databases">
        <title>Sequencing the genomes of 1000 actinobacteria strains.</title>
        <authorList>
            <person name="Klenk H.-P."/>
        </authorList>
    </citation>
    <scope>NUCLEOTIDE SEQUENCE [LARGE SCALE GENOMIC DNA]</scope>
    <source>
        <strain evidence="2 3">DSM 21801</strain>
    </source>
</reference>
<feature type="transmembrane region" description="Helical" evidence="1">
    <location>
        <begin position="21"/>
        <end position="40"/>
    </location>
</feature>
<evidence type="ECO:0008006" key="4">
    <source>
        <dbReference type="Google" id="ProtNLM"/>
    </source>
</evidence>
<feature type="transmembrane region" description="Helical" evidence="1">
    <location>
        <begin position="165"/>
        <end position="187"/>
    </location>
</feature>
<sequence length="232" mass="25023">MSRRRPSTREPITRDVLVRRTGLTFVIGSALFALGVLLQLPPHWPAIIGGLSYAVGAVFFTTAGFMQIALAVRDLSIDKRARLPRGGWSGDLVAAVVQSFGTVLFNVNTIDYVLTLDSSARVQDVAVWVPDTVGSIAFLVSSGISLVPAVRALRHQHVPDRSDWIAWINMAGSVLFGISAVASFTFADGDPVSLAWTNAGTFFGAVCFLVAAWLFGYPSHRSELTDTREVAE</sequence>
<evidence type="ECO:0000313" key="3">
    <source>
        <dbReference type="Proteomes" id="UP000224915"/>
    </source>
</evidence>